<feature type="domain" description="CCHC-type" evidence="5">
    <location>
        <begin position="499"/>
        <end position="514"/>
    </location>
</feature>
<dbReference type="PROSITE" id="PS50158">
    <property type="entry name" value="ZF_CCHC"/>
    <property type="match status" value="1"/>
</dbReference>
<dbReference type="SUPFAM" id="SSF57756">
    <property type="entry name" value="Retrovirus zinc finger-like domains"/>
    <property type="match status" value="1"/>
</dbReference>
<evidence type="ECO:0000313" key="6">
    <source>
        <dbReference type="EMBL" id="MBW0524270.1"/>
    </source>
</evidence>
<feature type="region of interest" description="Disordered" evidence="4">
    <location>
        <begin position="1"/>
        <end position="40"/>
    </location>
</feature>
<dbReference type="InterPro" id="IPR036875">
    <property type="entry name" value="Znf_CCHC_sf"/>
</dbReference>
<feature type="region of interest" description="Disordered" evidence="4">
    <location>
        <begin position="523"/>
        <end position="560"/>
    </location>
</feature>
<reference evidence="6" key="1">
    <citation type="submission" date="2021-03" db="EMBL/GenBank/DDBJ databases">
        <title>Draft genome sequence of rust myrtle Austropuccinia psidii MF-1, a brazilian biotype.</title>
        <authorList>
            <person name="Quecine M.C."/>
            <person name="Pachon D.M.R."/>
            <person name="Bonatelli M.L."/>
            <person name="Correr F.H."/>
            <person name="Franceschini L.M."/>
            <person name="Leite T.F."/>
            <person name="Margarido G.R.A."/>
            <person name="Almeida C.A."/>
            <person name="Ferrarezi J.A."/>
            <person name="Labate C.A."/>
        </authorList>
    </citation>
    <scope>NUCLEOTIDE SEQUENCE</scope>
    <source>
        <strain evidence="6">MF-1</strain>
    </source>
</reference>
<name>A0A9Q3ESB4_9BASI</name>
<protein>
    <recommendedName>
        <fullName evidence="5">CCHC-type domain-containing protein</fullName>
    </recommendedName>
</protein>
<keyword evidence="2" id="KW-0862">Zinc</keyword>
<evidence type="ECO:0000256" key="3">
    <source>
        <dbReference type="SAM" id="Coils"/>
    </source>
</evidence>
<keyword evidence="2" id="KW-0863">Zinc-finger</keyword>
<keyword evidence="7" id="KW-1185">Reference proteome</keyword>
<keyword evidence="2" id="KW-0479">Metal-binding</keyword>
<dbReference type="Gene3D" id="4.10.60.10">
    <property type="entry name" value="Zinc finger, CCHC-type"/>
    <property type="match status" value="1"/>
</dbReference>
<proteinExistence type="predicted"/>
<feature type="compositionally biased region" description="Basic residues" evidence="4">
    <location>
        <begin position="481"/>
        <end position="494"/>
    </location>
</feature>
<dbReference type="SMART" id="SM00343">
    <property type="entry name" value="ZnF_C2HC"/>
    <property type="match status" value="1"/>
</dbReference>
<keyword evidence="3" id="KW-0175">Coiled coil</keyword>
<evidence type="ECO:0000256" key="1">
    <source>
        <dbReference type="ARBA" id="ARBA00022664"/>
    </source>
</evidence>
<evidence type="ECO:0000256" key="2">
    <source>
        <dbReference type="PROSITE-ProRule" id="PRU00047"/>
    </source>
</evidence>
<sequence>EENYIPLETQSQGNKPVTPSEPEGSKGKRKRHSKGLFTAKKWTTIATQRSRKPQNSASIQGKPALTTFTGKITIINPVVTSKVKVPKSADNKFVQGTVKEILASKGTNKRKEKACPEPEDLEEDTLDTVVDEKTLRKIIPSLVFTFQFSRNLKTEDSKDMDQVLQLHQLLKDLFQWSMANKRFNLACHWAGLGESFQKICLKEIDFKDLMVITKDQWPRVTTLHNPRKFLEKKRIQGQKQDHLQQEEDRVRPNDPEAVGFGERSAQEPEVVVHNSRISRPLNRNITPTEIEHNVAEKSKKQFEELQASHERMKELTASMDKIVKNLQEGHAQLNKASKETNKRLNLVFEGQQHIKRDKDCLDQDINKLFNVYHSMKPQPQGHVMDNPYHQDDIKPDAMLMNKARSPSQYKDGDNISYSEKEALQQLLEASSWPKYFVIREYDHMELIDYIDGLFLDVPSIPDYWITARLNTAFKQHASGGVKRKTQRKGGRSGKKKDSCPNCGSTDHYANNCPKAKKKVYAIEKVPEEESPTEVSESDSIVEAIREHSDDDQDPREEFLV</sequence>
<organism evidence="6 7">
    <name type="scientific">Austropuccinia psidii MF-1</name>
    <dbReference type="NCBI Taxonomy" id="1389203"/>
    <lineage>
        <taxon>Eukaryota</taxon>
        <taxon>Fungi</taxon>
        <taxon>Dikarya</taxon>
        <taxon>Basidiomycota</taxon>
        <taxon>Pucciniomycotina</taxon>
        <taxon>Pucciniomycetes</taxon>
        <taxon>Pucciniales</taxon>
        <taxon>Sphaerophragmiaceae</taxon>
        <taxon>Austropuccinia</taxon>
    </lineage>
</organism>
<comment type="caution">
    <text evidence="6">The sequence shown here is derived from an EMBL/GenBank/DDBJ whole genome shotgun (WGS) entry which is preliminary data.</text>
</comment>
<evidence type="ECO:0000259" key="5">
    <source>
        <dbReference type="PROSITE" id="PS50158"/>
    </source>
</evidence>
<dbReference type="AlphaFoldDB" id="A0A9Q3ESB4"/>
<feature type="coiled-coil region" evidence="3">
    <location>
        <begin position="295"/>
        <end position="343"/>
    </location>
</feature>
<dbReference type="GO" id="GO:0008270">
    <property type="term" value="F:zinc ion binding"/>
    <property type="evidence" value="ECO:0007669"/>
    <property type="project" value="UniProtKB-KW"/>
</dbReference>
<dbReference type="Proteomes" id="UP000765509">
    <property type="component" value="Unassembled WGS sequence"/>
</dbReference>
<dbReference type="GO" id="GO:0006397">
    <property type="term" value="P:mRNA processing"/>
    <property type="evidence" value="ECO:0007669"/>
    <property type="project" value="UniProtKB-KW"/>
</dbReference>
<dbReference type="GO" id="GO:0003676">
    <property type="term" value="F:nucleic acid binding"/>
    <property type="evidence" value="ECO:0007669"/>
    <property type="project" value="InterPro"/>
</dbReference>
<dbReference type="InterPro" id="IPR001878">
    <property type="entry name" value="Znf_CCHC"/>
</dbReference>
<gene>
    <name evidence="6" type="ORF">O181_063985</name>
</gene>
<evidence type="ECO:0000256" key="4">
    <source>
        <dbReference type="SAM" id="MobiDB-lite"/>
    </source>
</evidence>
<feature type="non-terminal residue" evidence="6">
    <location>
        <position position="1"/>
    </location>
</feature>
<dbReference type="EMBL" id="AVOT02030927">
    <property type="protein sequence ID" value="MBW0524270.1"/>
    <property type="molecule type" value="Genomic_DNA"/>
</dbReference>
<accession>A0A9Q3ESB4</accession>
<feature type="compositionally biased region" description="Polar residues" evidence="4">
    <location>
        <begin position="8"/>
        <end position="17"/>
    </location>
</feature>
<keyword evidence="1" id="KW-0507">mRNA processing</keyword>
<feature type="region of interest" description="Disordered" evidence="4">
    <location>
        <begin position="476"/>
        <end position="511"/>
    </location>
</feature>
<feature type="region of interest" description="Disordered" evidence="4">
    <location>
        <begin position="234"/>
        <end position="253"/>
    </location>
</feature>
<evidence type="ECO:0000313" key="7">
    <source>
        <dbReference type="Proteomes" id="UP000765509"/>
    </source>
</evidence>